<dbReference type="RefSeq" id="WP_061063964.1">
    <property type="nucleotide sequence ID" value="NZ_ABEXOQ020000002.1"/>
</dbReference>
<name>A0A9N8D190_PRORE</name>
<dbReference type="GO" id="GO:0003677">
    <property type="term" value="F:DNA binding"/>
    <property type="evidence" value="ECO:0007669"/>
    <property type="project" value="InterPro"/>
</dbReference>
<sequence>MKSIQDIRRDNLVFVIEKHYEGKQKSLAAALGCAPNVISRYLMSSDMKSHRSLSDPIARKIEHLTKLPKYYMDKDHLNVPAEQIADELARQPTDIGRILGDNITTFMLIDGFKSQAQLSVKSGLGQATVNRIIKNESSATVDSVAAIAEALGRKPYELLMSKDDSDVLHYDHKKFAALPDNEKEKIQDFIEFIISKNEK</sequence>
<organism evidence="2 3">
    <name type="scientific">Providencia rettgeri</name>
    <dbReference type="NCBI Taxonomy" id="587"/>
    <lineage>
        <taxon>Bacteria</taxon>
        <taxon>Pseudomonadati</taxon>
        <taxon>Pseudomonadota</taxon>
        <taxon>Gammaproteobacteria</taxon>
        <taxon>Enterobacterales</taxon>
        <taxon>Morganellaceae</taxon>
        <taxon>Providencia</taxon>
    </lineage>
</organism>
<dbReference type="CDD" id="cd00093">
    <property type="entry name" value="HTH_XRE"/>
    <property type="match status" value="1"/>
</dbReference>
<dbReference type="PROSITE" id="PS50943">
    <property type="entry name" value="HTH_CROC1"/>
    <property type="match status" value="1"/>
</dbReference>
<evidence type="ECO:0000313" key="2">
    <source>
        <dbReference type="EMBL" id="CAB5678552.1"/>
    </source>
</evidence>
<dbReference type="InterPro" id="IPR010982">
    <property type="entry name" value="Lambda_DNA-bd_dom_sf"/>
</dbReference>
<dbReference type="GeneID" id="92274736"/>
<reference evidence="2" key="1">
    <citation type="submission" date="2020-05" db="EMBL/GenBank/DDBJ databases">
        <authorList>
            <person name="Delgado-Blas J."/>
        </authorList>
    </citation>
    <scope>NUCLEOTIDE SEQUENCE</scope>
    <source>
        <strain evidence="2">BB1453</strain>
    </source>
</reference>
<dbReference type="Gene3D" id="1.10.260.40">
    <property type="entry name" value="lambda repressor-like DNA-binding domains"/>
    <property type="match status" value="1"/>
</dbReference>
<proteinExistence type="predicted"/>
<comment type="caution">
    <text evidence="2">The sequence shown here is derived from an EMBL/GenBank/DDBJ whole genome shotgun (WGS) entry which is preliminary data.</text>
</comment>
<evidence type="ECO:0000313" key="3">
    <source>
        <dbReference type="Proteomes" id="UP000834611"/>
    </source>
</evidence>
<feature type="domain" description="HTH cro/C1-type" evidence="1">
    <location>
        <begin position="114"/>
        <end position="158"/>
    </location>
</feature>
<dbReference type="AlphaFoldDB" id="A0A9N8D190"/>
<gene>
    <name evidence="2" type="ORF">GHA_01146</name>
</gene>
<accession>A0A9N8D190</accession>
<dbReference type="SUPFAM" id="SSF47413">
    <property type="entry name" value="lambda repressor-like DNA-binding domains"/>
    <property type="match status" value="1"/>
</dbReference>
<evidence type="ECO:0000259" key="1">
    <source>
        <dbReference type="PROSITE" id="PS50943"/>
    </source>
</evidence>
<dbReference type="EMBL" id="CAHPSF010000002">
    <property type="protein sequence ID" value="CAB5678552.1"/>
    <property type="molecule type" value="Genomic_DNA"/>
</dbReference>
<dbReference type="Proteomes" id="UP000834611">
    <property type="component" value="Unassembled WGS sequence"/>
</dbReference>
<protein>
    <submittedName>
        <fullName evidence="2">Helix-turn-helix</fullName>
    </submittedName>
</protein>
<dbReference type="InterPro" id="IPR001387">
    <property type="entry name" value="Cro/C1-type_HTH"/>
</dbReference>
<dbReference type="Pfam" id="PF01381">
    <property type="entry name" value="HTH_3"/>
    <property type="match status" value="1"/>
</dbReference>
<dbReference type="SMART" id="SM00530">
    <property type="entry name" value="HTH_XRE"/>
    <property type="match status" value="2"/>
</dbReference>